<protein>
    <submittedName>
        <fullName evidence="6">LacI family transcriptional regulator</fullName>
    </submittedName>
</protein>
<evidence type="ECO:0000313" key="7">
    <source>
        <dbReference type="Proteomes" id="UP000248925"/>
    </source>
</evidence>
<keyword evidence="2" id="KW-0805">Transcription regulation</keyword>
<name>A0A2W4CB96_9HYPH</name>
<dbReference type="InterPro" id="IPR010982">
    <property type="entry name" value="Lambda_DNA-bd_dom_sf"/>
</dbReference>
<dbReference type="PANTHER" id="PTHR30146">
    <property type="entry name" value="LACI-RELATED TRANSCRIPTIONAL REPRESSOR"/>
    <property type="match status" value="1"/>
</dbReference>
<feature type="domain" description="HTH lacI-type" evidence="5">
    <location>
        <begin position="1"/>
        <end position="58"/>
    </location>
</feature>
<dbReference type="SMART" id="SM00354">
    <property type="entry name" value="HTH_LACI"/>
    <property type="match status" value="1"/>
</dbReference>
<sequence length="327" mass="35663">MTEVALEAGVSQTTVSLVLNDAKGARLSADTRRRVHDAAKKLGYKLTAGKPSASSSAGTIAFVVNEFSTDPWMCLAMDGAREKAWEYGITITAASTRGDPSLEHAVLEGILAQPLVGLIYGTIHTRRIERLDLPRRVPTVLLNCYLSDRSAPSVLPAETLGGHTATDHLIRAGHARIGMINGEPRMDASRDRLKGYRQAHASADLPVDPDLIRNGNWEPSEGYHHTRELMALASPPTAIFCANDMMASGCYEALKELGLRIPEDVAVMGYDDREIAKYMHPPLTTVVLPHFEMGSIAAEFLIEQMARPTQRAPQIKVEGDLVERESV</sequence>
<comment type="caution">
    <text evidence="6">The sequence shown here is derived from an EMBL/GenBank/DDBJ whole genome shotgun (WGS) entry which is preliminary data.</text>
</comment>
<evidence type="ECO:0000313" key="6">
    <source>
        <dbReference type="EMBL" id="PZM08205.1"/>
    </source>
</evidence>
<keyword evidence="3" id="KW-0238">DNA-binding</keyword>
<dbReference type="Gene3D" id="3.40.50.2300">
    <property type="match status" value="2"/>
</dbReference>
<reference evidence="6 7" key="1">
    <citation type="journal article" date="2018" name="Sci. Rep.">
        <title>Rhizobium tumorigenes sp. nov., a novel plant tumorigenic bacterium isolated from cane gall tumors on thornless blackberry.</title>
        <authorList>
            <person name="Kuzmanovi N."/>
            <person name="Smalla K."/>
            <person name="Gronow S."/>
            <person name="PuBawska J."/>
        </authorList>
    </citation>
    <scope>NUCLEOTIDE SEQUENCE [LARGE SCALE GENOMIC DNA]</scope>
    <source>
        <strain evidence="6 7">CCBAU 85046</strain>
    </source>
</reference>
<dbReference type="OrthoDB" id="9798934at2"/>
<dbReference type="EMBL" id="PCDP01000075">
    <property type="protein sequence ID" value="PZM08205.1"/>
    <property type="molecule type" value="Genomic_DNA"/>
</dbReference>
<organism evidence="6 7">
    <name type="scientific">Rhizobium tubonense</name>
    <dbReference type="NCBI Taxonomy" id="484088"/>
    <lineage>
        <taxon>Bacteria</taxon>
        <taxon>Pseudomonadati</taxon>
        <taxon>Pseudomonadota</taxon>
        <taxon>Alphaproteobacteria</taxon>
        <taxon>Hyphomicrobiales</taxon>
        <taxon>Rhizobiaceae</taxon>
        <taxon>Rhizobium/Agrobacterium group</taxon>
        <taxon>Rhizobium</taxon>
    </lineage>
</organism>
<dbReference type="InterPro" id="IPR000843">
    <property type="entry name" value="HTH_LacI"/>
</dbReference>
<dbReference type="GO" id="GO:0000976">
    <property type="term" value="F:transcription cis-regulatory region binding"/>
    <property type="evidence" value="ECO:0007669"/>
    <property type="project" value="TreeGrafter"/>
</dbReference>
<dbReference type="PROSITE" id="PS50932">
    <property type="entry name" value="HTH_LACI_2"/>
    <property type="match status" value="1"/>
</dbReference>
<evidence type="ECO:0000256" key="1">
    <source>
        <dbReference type="ARBA" id="ARBA00022491"/>
    </source>
</evidence>
<dbReference type="Gene3D" id="1.10.260.40">
    <property type="entry name" value="lambda repressor-like DNA-binding domains"/>
    <property type="match status" value="1"/>
</dbReference>
<gene>
    <name evidence="6" type="ORF">CPY51_29650</name>
</gene>
<dbReference type="AlphaFoldDB" id="A0A2W4CB96"/>
<dbReference type="CDD" id="cd06288">
    <property type="entry name" value="PBP1_sucrose_transcription_regulator"/>
    <property type="match status" value="1"/>
</dbReference>
<evidence type="ECO:0000256" key="2">
    <source>
        <dbReference type="ARBA" id="ARBA00023015"/>
    </source>
</evidence>
<evidence type="ECO:0000259" key="5">
    <source>
        <dbReference type="PROSITE" id="PS50932"/>
    </source>
</evidence>
<dbReference type="PANTHER" id="PTHR30146:SF148">
    <property type="entry name" value="HTH-TYPE TRANSCRIPTIONAL REPRESSOR PURR-RELATED"/>
    <property type="match status" value="1"/>
</dbReference>
<evidence type="ECO:0000256" key="3">
    <source>
        <dbReference type="ARBA" id="ARBA00023125"/>
    </source>
</evidence>
<keyword evidence="7" id="KW-1185">Reference proteome</keyword>
<dbReference type="GO" id="GO:0003700">
    <property type="term" value="F:DNA-binding transcription factor activity"/>
    <property type="evidence" value="ECO:0007669"/>
    <property type="project" value="TreeGrafter"/>
</dbReference>
<dbReference type="InterPro" id="IPR046335">
    <property type="entry name" value="LacI/GalR-like_sensor"/>
</dbReference>
<dbReference type="Pfam" id="PF00356">
    <property type="entry name" value="LacI"/>
    <property type="match status" value="1"/>
</dbReference>
<dbReference type="Proteomes" id="UP000248925">
    <property type="component" value="Unassembled WGS sequence"/>
</dbReference>
<dbReference type="Pfam" id="PF13377">
    <property type="entry name" value="Peripla_BP_3"/>
    <property type="match status" value="1"/>
</dbReference>
<dbReference type="CDD" id="cd01392">
    <property type="entry name" value="HTH_LacI"/>
    <property type="match status" value="1"/>
</dbReference>
<evidence type="ECO:0000256" key="4">
    <source>
        <dbReference type="ARBA" id="ARBA00023163"/>
    </source>
</evidence>
<dbReference type="SUPFAM" id="SSF47413">
    <property type="entry name" value="lambda repressor-like DNA-binding domains"/>
    <property type="match status" value="1"/>
</dbReference>
<keyword evidence="1" id="KW-0678">Repressor</keyword>
<accession>A0A2W4CB96</accession>
<dbReference type="InterPro" id="IPR028082">
    <property type="entry name" value="Peripla_BP_I"/>
</dbReference>
<keyword evidence="4" id="KW-0804">Transcription</keyword>
<proteinExistence type="predicted"/>
<dbReference type="SUPFAM" id="SSF53822">
    <property type="entry name" value="Periplasmic binding protein-like I"/>
    <property type="match status" value="1"/>
</dbReference>